<gene>
    <name evidence="1" type="ORF">EYF80_048183</name>
</gene>
<evidence type="ECO:0000313" key="1">
    <source>
        <dbReference type="EMBL" id="TNN41658.1"/>
    </source>
</evidence>
<sequence length="163" mass="17725">MGISSVPSEPLPVSAAASVLQSPPVPAAASVLQSSPVSAAASVLQPQPIRAPHAPSPGRLLFLLPCLCPGRSQFPLLRLRPVTLPLSMTRIRSAWSTVLIRWAMVSMVQSLKASWMVFWIKDKAKPFKDGLMMSLLSTTKRATNKVKVEAMESRQKESQRVPE</sequence>
<dbReference type="AlphaFoldDB" id="A0A4Z2FKJ4"/>
<organism evidence="1 2">
    <name type="scientific">Liparis tanakae</name>
    <name type="common">Tanaka's snailfish</name>
    <dbReference type="NCBI Taxonomy" id="230148"/>
    <lineage>
        <taxon>Eukaryota</taxon>
        <taxon>Metazoa</taxon>
        <taxon>Chordata</taxon>
        <taxon>Craniata</taxon>
        <taxon>Vertebrata</taxon>
        <taxon>Euteleostomi</taxon>
        <taxon>Actinopterygii</taxon>
        <taxon>Neopterygii</taxon>
        <taxon>Teleostei</taxon>
        <taxon>Neoteleostei</taxon>
        <taxon>Acanthomorphata</taxon>
        <taxon>Eupercaria</taxon>
        <taxon>Perciformes</taxon>
        <taxon>Cottioidei</taxon>
        <taxon>Cottales</taxon>
        <taxon>Liparidae</taxon>
        <taxon>Liparis</taxon>
    </lineage>
</organism>
<reference evidence="1 2" key="1">
    <citation type="submission" date="2019-03" db="EMBL/GenBank/DDBJ databases">
        <title>First draft genome of Liparis tanakae, snailfish: a comprehensive survey of snailfish specific genes.</title>
        <authorList>
            <person name="Kim W."/>
            <person name="Song I."/>
            <person name="Jeong J.-H."/>
            <person name="Kim D."/>
            <person name="Kim S."/>
            <person name="Ryu S."/>
            <person name="Song J.Y."/>
            <person name="Lee S.K."/>
        </authorList>
    </citation>
    <scope>NUCLEOTIDE SEQUENCE [LARGE SCALE GENOMIC DNA]</scope>
    <source>
        <tissue evidence="1">Muscle</tissue>
    </source>
</reference>
<evidence type="ECO:0000313" key="2">
    <source>
        <dbReference type="Proteomes" id="UP000314294"/>
    </source>
</evidence>
<protein>
    <submittedName>
        <fullName evidence="1">Uncharacterized protein</fullName>
    </submittedName>
</protein>
<proteinExistence type="predicted"/>
<comment type="caution">
    <text evidence="1">The sequence shown here is derived from an EMBL/GenBank/DDBJ whole genome shotgun (WGS) entry which is preliminary data.</text>
</comment>
<keyword evidence="2" id="KW-1185">Reference proteome</keyword>
<accession>A0A4Z2FKJ4</accession>
<name>A0A4Z2FKJ4_9TELE</name>
<dbReference type="Proteomes" id="UP000314294">
    <property type="component" value="Unassembled WGS sequence"/>
</dbReference>
<dbReference type="EMBL" id="SRLO01001090">
    <property type="protein sequence ID" value="TNN41658.1"/>
    <property type="molecule type" value="Genomic_DNA"/>
</dbReference>